<dbReference type="AlphaFoldDB" id="A0A839N6L2"/>
<gene>
    <name evidence="1" type="ORF">FHU39_001648</name>
</gene>
<protein>
    <submittedName>
        <fullName evidence="1">Uncharacterized protein</fullName>
    </submittedName>
</protein>
<sequence length="132" mass="14416">MHVTFSLNGHRVTSKSSISPTHSVENFLFQSQLLRTSSGAEGASATHVGTEIESKETTIAGGKSYSWNAPGLYNNTYRYYAGEVGGSWEVSGYPGFWWMNLRSPIWHCASSTSACYFEWDLPADAADGGYNA</sequence>
<evidence type="ECO:0000313" key="1">
    <source>
        <dbReference type="EMBL" id="MBB2891664.1"/>
    </source>
</evidence>
<name>A0A839N6L2_9MICO</name>
<dbReference type="Proteomes" id="UP000559182">
    <property type="component" value="Unassembled WGS sequence"/>
</dbReference>
<organism evidence="1 2">
    <name type="scientific">Flexivirga oryzae</name>
    <dbReference type="NCBI Taxonomy" id="1794944"/>
    <lineage>
        <taxon>Bacteria</taxon>
        <taxon>Bacillati</taxon>
        <taxon>Actinomycetota</taxon>
        <taxon>Actinomycetes</taxon>
        <taxon>Micrococcales</taxon>
        <taxon>Dermacoccaceae</taxon>
        <taxon>Flexivirga</taxon>
    </lineage>
</organism>
<accession>A0A839N6L2</accession>
<dbReference type="RefSeq" id="WP_183319901.1">
    <property type="nucleotide sequence ID" value="NZ_JACHVQ010000001.1"/>
</dbReference>
<evidence type="ECO:0000313" key="2">
    <source>
        <dbReference type="Proteomes" id="UP000559182"/>
    </source>
</evidence>
<dbReference type="EMBL" id="JACHVQ010000001">
    <property type="protein sequence ID" value="MBB2891664.1"/>
    <property type="molecule type" value="Genomic_DNA"/>
</dbReference>
<comment type="caution">
    <text evidence="1">The sequence shown here is derived from an EMBL/GenBank/DDBJ whole genome shotgun (WGS) entry which is preliminary data.</text>
</comment>
<proteinExistence type="predicted"/>
<reference evidence="1 2" key="1">
    <citation type="submission" date="2020-08" db="EMBL/GenBank/DDBJ databases">
        <title>Sequencing the genomes of 1000 actinobacteria strains.</title>
        <authorList>
            <person name="Klenk H.-P."/>
        </authorList>
    </citation>
    <scope>NUCLEOTIDE SEQUENCE [LARGE SCALE GENOMIC DNA]</scope>
    <source>
        <strain evidence="1 2">DSM 105369</strain>
    </source>
</reference>
<keyword evidence="2" id="KW-1185">Reference proteome</keyword>